<keyword evidence="3" id="KW-1185">Reference proteome</keyword>
<evidence type="ECO:0000313" key="3">
    <source>
        <dbReference type="Proteomes" id="UP001240678"/>
    </source>
</evidence>
<name>A0AAI9YWB3_9PEZI</name>
<dbReference type="RefSeq" id="XP_060312813.1">
    <property type="nucleotide sequence ID" value="XM_060456539.1"/>
</dbReference>
<accession>A0AAI9YWB3</accession>
<keyword evidence="1" id="KW-0472">Membrane</keyword>
<evidence type="ECO:0000256" key="1">
    <source>
        <dbReference type="SAM" id="Phobius"/>
    </source>
</evidence>
<proteinExistence type="predicted"/>
<dbReference type="AlphaFoldDB" id="A0AAI9YWB3"/>
<reference evidence="2 3" key="1">
    <citation type="submission" date="2016-10" db="EMBL/GenBank/DDBJ databases">
        <title>The genome sequence of Colletotrichum fioriniae PJ7.</title>
        <authorList>
            <person name="Baroncelli R."/>
        </authorList>
    </citation>
    <scope>NUCLEOTIDE SEQUENCE [LARGE SCALE GENOMIC DNA]</scope>
    <source>
        <strain evidence="2 3">IMI 309622</strain>
    </source>
</reference>
<dbReference type="GeneID" id="85340086"/>
<gene>
    <name evidence="2" type="ORF">CCOS01_08378</name>
</gene>
<keyword evidence="1" id="KW-0812">Transmembrane</keyword>
<evidence type="ECO:0000313" key="2">
    <source>
        <dbReference type="EMBL" id="KAK1525960.1"/>
    </source>
</evidence>
<keyword evidence="1" id="KW-1133">Transmembrane helix</keyword>
<feature type="transmembrane region" description="Helical" evidence="1">
    <location>
        <begin position="6"/>
        <end position="26"/>
    </location>
</feature>
<dbReference type="Proteomes" id="UP001240678">
    <property type="component" value="Unassembled WGS sequence"/>
</dbReference>
<protein>
    <submittedName>
        <fullName evidence="2">Uncharacterized protein</fullName>
    </submittedName>
</protein>
<organism evidence="2 3">
    <name type="scientific">Colletotrichum costaricense</name>
    <dbReference type="NCBI Taxonomy" id="1209916"/>
    <lineage>
        <taxon>Eukaryota</taxon>
        <taxon>Fungi</taxon>
        <taxon>Dikarya</taxon>
        <taxon>Ascomycota</taxon>
        <taxon>Pezizomycotina</taxon>
        <taxon>Sordariomycetes</taxon>
        <taxon>Hypocreomycetidae</taxon>
        <taxon>Glomerellales</taxon>
        <taxon>Glomerellaceae</taxon>
        <taxon>Colletotrichum</taxon>
        <taxon>Colletotrichum acutatum species complex</taxon>
    </lineage>
</organism>
<comment type="caution">
    <text evidence="2">The sequence shown here is derived from an EMBL/GenBank/DDBJ whole genome shotgun (WGS) entry which is preliminary data.</text>
</comment>
<dbReference type="EMBL" id="MOOE01000008">
    <property type="protein sequence ID" value="KAK1525960.1"/>
    <property type="molecule type" value="Genomic_DNA"/>
</dbReference>
<sequence length="38" mass="3724">MAGKGVGGAAPVPVLGSGILGVFWIARLPAPVRPNLLA</sequence>